<dbReference type="PROSITE" id="PS50088">
    <property type="entry name" value="ANK_REPEAT"/>
    <property type="match status" value="3"/>
</dbReference>
<accession>A0AAV5R2E4</accession>
<gene>
    <name evidence="6" type="ORF">DAPK24_017520</name>
</gene>
<organism evidence="6 7">
    <name type="scientific">Pichia kluyveri</name>
    <name type="common">Yeast</name>
    <dbReference type="NCBI Taxonomy" id="36015"/>
    <lineage>
        <taxon>Eukaryota</taxon>
        <taxon>Fungi</taxon>
        <taxon>Dikarya</taxon>
        <taxon>Ascomycota</taxon>
        <taxon>Saccharomycotina</taxon>
        <taxon>Pichiomycetes</taxon>
        <taxon>Pichiales</taxon>
        <taxon>Pichiaceae</taxon>
        <taxon>Pichia</taxon>
    </lineage>
</organism>
<dbReference type="PANTHER" id="PTHR24161">
    <property type="entry name" value="ANK_REP_REGION DOMAIN-CONTAINING PROTEIN-RELATED"/>
    <property type="match status" value="1"/>
</dbReference>
<keyword evidence="4" id="KW-0808">Transferase</keyword>
<sequence length="249" mass="27684">MSIDPSDIQRAVCDGNIGIVKKLLSEDPNLYNTKDSDGRTPLHWAVSFQNFDIVKVLLNPYDECVDYKGKKNEIELDEILDDSNWNPLHIAASAGNFQIFKLLATHIPLPDINLQTSTGQTCLHYAVSKNNYDIVEFLIINLKANVRIKDKKNQLPIHRAAAIGSEKMVQILVENGKSPLDFTDIFGMTAIHHALAEGNADVALQLVKYGADWRKETGSGGSTFDTALNENVRSFFKRGLVEAGELDEQ</sequence>
<comment type="caution">
    <text evidence="6">The sequence shown here is derived from an EMBL/GenBank/DDBJ whole genome shotgun (WGS) entry which is preliminary data.</text>
</comment>
<evidence type="ECO:0000256" key="5">
    <source>
        <dbReference type="PROSITE-ProRule" id="PRU00023"/>
    </source>
</evidence>
<dbReference type="PANTHER" id="PTHR24161:SF85">
    <property type="entry name" value="PALMITOYLTRANSFERASE HIP14"/>
    <property type="match status" value="1"/>
</dbReference>
<evidence type="ECO:0000256" key="1">
    <source>
        <dbReference type="ARBA" id="ARBA00012210"/>
    </source>
</evidence>
<protein>
    <recommendedName>
        <fullName evidence="1">protein S-acyltransferase</fullName>
        <ecNumber evidence="1">2.3.1.225</ecNumber>
    </recommendedName>
</protein>
<dbReference type="SMART" id="SM00248">
    <property type="entry name" value="ANK"/>
    <property type="match status" value="6"/>
</dbReference>
<proteinExistence type="predicted"/>
<keyword evidence="2" id="KW-0677">Repeat</keyword>
<dbReference type="Proteomes" id="UP001378960">
    <property type="component" value="Unassembled WGS sequence"/>
</dbReference>
<feature type="repeat" description="ANK" evidence="5">
    <location>
        <begin position="118"/>
        <end position="151"/>
    </location>
</feature>
<feature type="repeat" description="ANK" evidence="5">
    <location>
        <begin position="186"/>
        <end position="212"/>
    </location>
</feature>
<dbReference type="InterPro" id="IPR036770">
    <property type="entry name" value="Ankyrin_rpt-contain_sf"/>
</dbReference>
<keyword evidence="4" id="KW-0012">Acyltransferase</keyword>
<evidence type="ECO:0000313" key="6">
    <source>
        <dbReference type="EMBL" id="GMM45177.1"/>
    </source>
</evidence>
<reference evidence="6 7" key="1">
    <citation type="journal article" date="2023" name="Elife">
        <title>Identification of key yeast species and microbe-microbe interactions impacting larval growth of Drosophila in the wild.</title>
        <authorList>
            <person name="Mure A."/>
            <person name="Sugiura Y."/>
            <person name="Maeda R."/>
            <person name="Honda K."/>
            <person name="Sakurai N."/>
            <person name="Takahashi Y."/>
            <person name="Watada M."/>
            <person name="Katoh T."/>
            <person name="Gotoh A."/>
            <person name="Gotoh Y."/>
            <person name="Taniguchi I."/>
            <person name="Nakamura K."/>
            <person name="Hayashi T."/>
            <person name="Katayama T."/>
            <person name="Uemura T."/>
            <person name="Hattori Y."/>
        </authorList>
    </citation>
    <scope>NUCLEOTIDE SEQUENCE [LARGE SCALE GENOMIC DNA]</scope>
    <source>
        <strain evidence="6 7">PK-24</strain>
    </source>
</reference>
<dbReference type="EC" id="2.3.1.225" evidence="1"/>
<evidence type="ECO:0000313" key="7">
    <source>
        <dbReference type="Proteomes" id="UP001378960"/>
    </source>
</evidence>
<dbReference type="AlphaFoldDB" id="A0AAV5R2E4"/>
<dbReference type="EMBL" id="BTGB01000002">
    <property type="protein sequence ID" value="GMM45177.1"/>
    <property type="molecule type" value="Genomic_DNA"/>
</dbReference>
<evidence type="ECO:0000256" key="4">
    <source>
        <dbReference type="ARBA" id="ARBA00023315"/>
    </source>
</evidence>
<dbReference type="Pfam" id="PF13637">
    <property type="entry name" value="Ank_4"/>
    <property type="match status" value="1"/>
</dbReference>
<dbReference type="InterPro" id="IPR002110">
    <property type="entry name" value="Ankyrin_rpt"/>
</dbReference>
<evidence type="ECO:0000256" key="3">
    <source>
        <dbReference type="ARBA" id="ARBA00023043"/>
    </source>
</evidence>
<dbReference type="Gene3D" id="1.25.40.20">
    <property type="entry name" value="Ankyrin repeat-containing domain"/>
    <property type="match status" value="1"/>
</dbReference>
<evidence type="ECO:0000256" key="2">
    <source>
        <dbReference type="ARBA" id="ARBA00022737"/>
    </source>
</evidence>
<keyword evidence="3 5" id="KW-0040">ANK repeat</keyword>
<dbReference type="SUPFAM" id="SSF48403">
    <property type="entry name" value="Ankyrin repeat"/>
    <property type="match status" value="1"/>
</dbReference>
<dbReference type="Pfam" id="PF12796">
    <property type="entry name" value="Ank_2"/>
    <property type="match status" value="2"/>
</dbReference>
<feature type="repeat" description="ANK" evidence="5">
    <location>
        <begin position="37"/>
        <end position="59"/>
    </location>
</feature>
<dbReference type="PROSITE" id="PS50297">
    <property type="entry name" value="ANK_REP_REGION"/>
    <property type="match status" value="3"/>
</dbReference>
<name>A0AAV5R2E4_PICKL</name>
<keyword evidence="7" id="KW-1185">Reference proteome</keyword>
<dbReference type="GO" id="GO:0019706">
    <property type="term" value="F:protein-cysteine S-palmitoyltransferase activity"/>
    <property type="evidence" value="ECO:0007669"/>
    <property type="project" value="UniProtKB-EC"/>
</dbReference>